<evidence type="ECO:0000313" key="2">
    <source>
        <dbReference type="EMBL" id="EDZ92366.1"/>
    </source>
</evidence>
<feature type="region of interest" description="Disordered" evidence="1">
    <location>
        <begin position="370"/>
        <end position="392"/>
    </location>
</feature>
<dbReference type="InterPro" id="IPR029063">
    <property type="entry name" value="SAM-dependent_MTases_sf"/>
</dbReference>
<dbReference type="AlphaFoldDB" id="B5W7V3"/>
<gene>
    <name evidence="2" type="ORF">AmaxDRAFT_4853</name>
</gene>
<keyword evidence="3" id="KW-1185">Reference proteome</keyword>
<dbReference type="Pfam" id="PF01501">
    <property type="entry name" value="Glyco_transf_8"/>
    <property type="match status" value="1"/>
</dbReference>
<dbReference type="Gene3D" id="3.40.50.150">
    <property type="entry name" value="Vaccinia Virus protein VP39"/>
    <property type="match status" value="1"/>
</dbReference>
<evidence type="ECO:0000313" key="3">
    <source>
        <dbReference type="Proteomes" id="UP000004061"/>
    </source>
</evidence>
<dbReference type="GO" id="GO:0016757">
    <property type="term" value="F:glycosyltransferase activity"/>
    <property type="evidence" value="ECO:0007669"/>
    <property type="project" value="InterPro"/>
</dbReference>
<dbReference type="Gene3D" id="3.90.550.10">
    <property type="entry name" value="Spore Coat Polysaccharide Biosynthesis Protein SpsA, Chain A"/>
    <property type="match status" value="1"/>
</dbReference>
<protein>
    <submittedName>
        <fullName evidence="2">Glycosyl transferase family 8</fullName>
    </submittedName>
</protein>
<dbReference type="Pfam" id="PF13578">
    <property type="entry name" value="Methyltransf_24"/>
    <property type="match status" value="1"/>
</dbReference>
<evidence type="ECO:0000256" key="1">
    <source>
        <dbReference type="SAM" id="MobiDB-lite"/>
    </source>
</evidence>
<dbReference type="EMBL" id="ABYK01000057">
    <property type="protein sequence ID" value="EDZ92366.1"/>
    <property type="molecule type" value="Genomic_DNA"/>
</dbReference>
<dbReference type="SUPFAM" id="SSF53335">
    <property type="entry name" value="S-adenosyl-L-methionine-dependent methyltransferases"/>
    <property type="match status" value="1"/>
</dbReference>
<comment type="caution">
    <text evidence="2">The sequence shown here is derived from an EMBL/GenBank/DDBJ whole genome shotgun (WGS) entry which is preliminary data.</text>
</comment>
<reference evidence="2 3" key="1">
    <citation type="journal article" date="2011" name="Appl. Environ. Microbiol.">
        <title>Contribution of a Sodium Ion Gradient to Energy Conservation during Fermentation in the Cyanobacterium Arthrospira (Spirulina) maxima CS-328.</title>
        <authorList>
            <person name="Carrieri D."/>
            <person name="Ananyev G."/>
            <person name="Lenz O."/>
            <person name="Bryant D.A."/>
            <person name="Dismukes G.C."/>
        </authorList>
    </citation>
    <scope>NUCLEOTIDE SEQUENCE [LARGE SCALE GENOMIC DNA]</scope>
    <source>
        <strain evidence="2 3">CS-328</strain>
    </source>
</reference>
<organism evidence="2 3">
    <name type="scientific">Limnospira maxima CS-328</name>
    <dbReference type="NCBI Taxonomy" id="513049"/>
    <lineage>
        <taxon>Bacteria</taxon>
        <taxon>Bacillati</taxon>
        <taxon>Cyanobacteriota</taxon>
        <taxon>Cyanophyceae</taxon>
        <taxon>Oscillatoriophycideae</taxon>
        <taxon>Oscillatoriales</taxon>
        <taxon>Sirenicapillariaceae</taxon>
        <taxon>Limnospira</taxon>
    </lineage>
</organism>
<name>B5W7V3_LIMMA</name>
<dbReference type="InterPro" id="IPR029044">
    <property type="entry name" value="Nucleotide-diphossugar_trans"/>
</dbReference>
<proteinExistence type="predicted"/>
<sequence>MKWFFAFNEEGPKFQDFAKMVKVAVATAQEKTSLEPFCIYDGSENDLTSWLKNRKVNLIFHRTPHYDRFKNNMVDQSFRTACGAYLRVEIPKIIEQYDISDEYVLYTDCDVLFVNDVVDYLKSLQCRYFGAVPEPRHSLKPLNSGVLYLNVKKMQEVYNDFNDLIKSRNGMFPAFDQGAYNQFFENKWDQLDISMNWRSYWEHNPNAKVLHFHGPKPTQVEAIKNKTIPPHQRPLVNQNFWSSTKLWTNKYQELLDYVPIPNLTGSHDQLKEISQNLIVQSSRIQELKEWVSNHKNNKNDHKIAIIDPVVNINHPPSPMAISNYQNQDQVLEADKDTTCEPHFLEMLYELNQVIASTNIPLEGNICYPNRSERKDFEKQPPSSKPHLRSKRKNMITLTRNRRRMLEIGLNGGHSALIALYNNPQLEFHSVDICRHKYTELAADFLKQKYPNRFYFYKGDSRDILPQIAIQKRHIKFDIIHVDGGHGIEVCRTDISNSIRLSSKRSILIINDTNNKHISNVYWEYVRWGFLLPQREYKLEQTNSHEISEIITIPDQI</sequence>
<dbReference type="RefSeq" id="WP_006670515.1">
    <property type="nucleotide sequence ID" value="NZ_ABYK01000057.1"/>
</dbReference>
<keyword evidence="2" id="KW-0808">Transferase</keyword>
<accession>B5W7V3</accession>
<dbReference type="InterPro" id="IPR002495">
    <property type="entry name" value="Glyco_trans_8"/>
</dbReference>
<dbReference type="Proteomes" id="UP000004061">
    <property type="component" value="Unassembled WGS sequence"/>
</dbReference>
<dbReference type="SUPFAM" id="SSF53448">
    <property type="entry name" value="Nucleotide-diphospho-sugar transferases"/>
    <property type="match status" value="1"/>
</dbReference>